<comment type="caution">
    <text evidence="1">The sequence shown here is derived from an EMBL/GenBank/DDBJ whole genome shotgun (WGS) entry which is preliminary data.</text>
</comment>
<sequence length="95" mass="10536">MGESQFHAVGLHKGRVLGAYGSRVMIEDAATGGDDQFNMGDLRRGKAPAVVLNLSSVPVRRRYPERLLGYAKRAVRYEEHNILRSARLHSIGKFG</sequence>
<evidence type="ECO:0000313" key="1">
    <source>
        <dbReference type="EMBL" id="GAD50909.1"/>
    </source>
</evidence>
<protein>
    <submittedName>
        <fullName evidence="1">Uncharacterized protein</fullName>
    </submittedName>
</protein>
<proteinExistence type="predicted"/>
<dbReference type="Proteomes" id="UP000016568">
    <property type="component" value="Unassembled WGS sequence"/>
</dbReference>
<dbReference type="EMBL" id="BASZ01000012">
    <property type="protein sequence ID" value="GAD50909.1"/>
    <property type="molecule type" value="Genomic_DNA"/>
</dbReference>
<keyword evidence="2" id="KW-1185">Reference proteome</keyword>
<reference evidence="1 2" key="1">
    <citation type="submission" date="2013-09" db="EMBL/GenBank/DDBJ databases">
        <title>Whole genome shotgun sequence of Novosphingobium tardaugens NBRC 16725.</title>
        <authorList>
            <person name="Isaki S."/>
            <person name="Hosoyama A."/>
            <person name="Tsuchikane K."/>
            <person name="Katsumata H."/>
            <person name="Ando Y."/>
            <person name="Yamazaki S."/>
            <person name="Fujita N."/>
        </authorList>
    </citation>
    <scope>NUCLEOTIDE SEQUENCE [LARGE SCALE GENOMIC DNA]</scope>
    <source>
        <strain evidence="1 2">NBRC 16725</strain>
    </source>
</reference>
<accession>U2ZZV2</accession>
<name>U2ZZV2_9SPHN</name>
<organism evidence="1 2">
    <name type="scientific">Caenibius tardaugens NBRC 16725</name>
    <dbReference type="NCBI Taxonomy" id="1219035"/>
    <lineage>
        <taxon>Bacteria</taxon>
        <taxon>Pseudomonadati</taxon>
        <taxon>Pseudomonadota</taxon>
        <taxon>Alphaproteobacteria</taxon>
        <taxon>Sphingomonadales</taxon>
        <taxon>Erythrobacteraceae</taxon>
        <taxon>Caenibius</taxon>
    </lineage>
</organism>
<evidence type="ECO:0000313" key="2">
    <source>
        <dbReference type="Proteomes" id="UP000016568"/>
    </source>
</evidence>
<gene>
    <name evidence="1" type="ORF">NT2_12_01680</name>
</gene>
<dbReference type="AlphaFoldDB" id="U2ZZV2"/>